<feature type="non-terminal residue" evidence="7">
    <location>
        <position position="222"/>
    </location>
</feature>
<feature type="region of interest" description="Disordered" evidence="6">
    <location>
        <begin position="33"/>
        <end position="52"/>
    </location>
</feature>
<evidence type="ECO:0000313" key="8">
    <source>
        <dbReference type="Proteomes" id="UP000799770"/>
    </source>
</evidence>
<keyword evidence="5" id="KW-0809">Transit peptide</keyword>
<organism evidence="7 8">
    <name type="scientific">Lophiotrema nucula</name>
    <dbReference type="NCBI Taxonomy" id="690887"/>
    <lineage>
        <taxon>Eukaryota</taxon>
        <taxon>Fungi</taxon>
        <taxon>Dikarya</taxon>
        <taxon>Ascomycota</taxon>
        <taxon>Pezizomycotina</taxon>
        <taxon>Dothideomycetes</taxon>
        <taxon>Pleosporomycetidae</taxon>
        <taxon>Pleosporales</taxon>
        <taxon>Lophiotremataceae</taxon>
        <taxon>Lophiotrema</taxon>
    </lineage>
</organism>
<evidence type="ECO:0000256" key="1">
    <source>
        <dbReference type="ARBA" id="ARBA00003548"/>
    </source>
</evidence>
<proteinExistence type="inferred from homology"/>
<accession>A0A6A5Z8F2</accession>
<feature type="compositionally biased region" description="Polar residues" evidence="6">
    <location>
        <begin position="203"/>
        <end position="222"/>
    </location>
</feature>
<evidence type="ECO:0000256" key="5">
    <source>
        <dbReference type="ARBA" id="ARBA00022946"/>
    </source>
</evidence>
<evidence type="ECO:0000256" key="3">
    <source>
        <dbReference type="ARBA" id="ARBA00010895"/>
    </source>
</evidence>
<dbReference type="PANTHER" id="PTHR13475">
    <property type="entry name" value="NEUGRIN"/>
    <property type="match status" value="1"/>
</dbReference>
<comment type="subcellular location">
    <subcellularLocation>
        <location evidence="2">Mitochondrion</location>
    </subcellularLocation>
</comment>
<reference evidence="7" key="1">
    <citation type="journal article" date="2020" name="Stud. Mycol.">
        <title>101 Dothideomycetes genomes: a test case for predicting lifestyles and emergence of pathogens.</title>
        <authorList>
            <person name="Haridas S."/>
            <person name="Albert R."/>
            <person name="Binder M."/>
            <person name="Bloem J."/>
            <person name="Labutti K."/>
            <person name="Salamov A."/>
            <person name="Andreopoulos B."/>
            <person name="Baker S."/>
            <person name="Barry K."/>
            <person name="Bills G."/>
            <person name="Bluhm B."/>
            <person name="Cannon C."/>
            <person name="Castanera R."/>
            <person name="Culley D."/>
            <person name="Daum C."/>
            <person name="Ezra D."/>
            <person name="Gonzalez J."/>
            <person name="Henrissat B."/>
            <person name="Kuo A."/>
            <person name="Liang C."/>
            <person name="Lipzen A."/>
            <person name="Lutzoni F."/>
            <person name="Magnuson J."/>
            <person name="Mondo S."/>
            <person name="Nolan M."/>
            <person name="Ohm R."/>
            <person name="Pangilinan J."/>
            <person name="Park H.-J."/>
            <person name="Ramirez L."/>
            <person name="Alfaro M."/>
            <person name="Sun H."/>
            <person name="Tritt A."/>
            <person name="Yoshinaga Y."/>
            <person name="Zwiers L.-H."/>
            <person name="Turgeon B."/>
            <person name="Goodwin S."/>
            <person name="Spatafora J."/>
            <person name="Crous P."/>
            <person name="Grigoriev I."/>
        </authorList>
    </citation>
    <scope>NUCLEOTIDE SEQUENCE</scope>
    <source>
        <strain evidence="7">CBS 627.86</strain>
    </source>
</reference>
<dbReference type="GO" id="GO:0005634">
    <property type="term" value="C:nucleus"/>
    <property type="evidence" value="ECO:0007669"/>
    <property type="project" value="TreeGrafter"/>
</dbReference>
<dbReference type="GO" id="GO:0005739">
    <property type="term" value="C:mitochondrion"/>
    <property type="evidence" value="ECO:0007669"/>
    <property type="project" value="UniProtKB-SubCell"/>
</dbReference>
<evidence type="ECO:0000313" key="7">
    <source>
        <dbReference type="EMBL" id="KAF2114668.1"/>
    </source>
</evidence>
<dbReference type="AlphaFoldDB" id="A0A6A5Z8F2"/>
<evidence type="ECO:0000256" key="2">
    <source>
        <dbReference type="ARBA" id="ARBA00004173"/>
    </source>
</evidence>
<dbReference type="OrthoDB" id="5578174at2759"/>
<feature type="region of interest" description="Disordered" evidence="6">
    <location>
        <begin position="65"/>
        <end position="85"/>
    </location>
</feature>
<evidence type="ECO:0000256" key="4">
    <source>
        <dbReference type="ARBA" id="ARBA00013566"/>
    </source>
</evidence>
<evidence type="ECO:0000256" key="6">
    <source>
        <dbReference type="SAM" id="MobiDB-lite"/>
    </source>
</evidence>
<dbReference type="InterPro" id="IPR010487">
    <property type="entry name" value="NGRN/Rrg9"/>
</dbReference>
<dbReference type="EMBL" id="ML977325">
    <property type="protein sequence ID" value="KAF2114668.1"/>
    <property type="molecule type" value="Genomic_DNA"/>
</dbReference>
<feature type="region of interest" description="Disordered" evidence="6">
    <location>
        <begin position="190"/>
        <end position="222"/>
    </location>
</feature>
<dbReference type="PANTHER" id="PTHR13475:SF3">
    <property type="entry name" value="NEUGRIN"/>
    <property type="match status" value="1"/>
</dbReference>
<dbReference type="Proteomes" id="UP000799770">
    <property type="component" value="Unassembled WGS sequence"/>
</dbReference>
<comment type="similarity">
    <text evidence="3">Belongs to the RRG9 family.</text>
</comment>
<feature type="compositionally biased region" description="Basic and acidic residues" evidence="6">
    <location>
        <begin position="74"/>
        <end position="85"/>
    </location>
</feature>
<dbReference type="Pfam" id="PF06413">
    <property type="entry name" value="Neugrin"/>
    <property type="match status" value="1"/>
</dbReference>
<keyword evidence="8" id="KW-1185">Reference proteome</keyword>
<comment type="function">
    <text evidence="1">Required for respiratory activity and maintenance and expression of the mitochondrial genome.</text>
</comment>
<name>A0A6A5Z8F2_9PLEO</name>
<sequence length="222" mass="25694">MSCSSCSRRTLGLFIRSFTPLDLHLAPRTAISNPLQSSRSFSSSRGPRQVEDALTSFEYTRREYTQDSQSVRSFPERERKPTERERWQIEKAALKAKLGGEAWNPRKKLSPDAMEGIRHLHETSPDRFTTPILAEHFKVSPDAIRRILKSKWKPSDEEQEERLKRWDKRGEKIWSNLVELGVKPPKKWREMGVGRAAPGSRPTWKSDTRNTVTVQDSFSEDL</sequence>
<protein>
    <recommendedName>
        <fullName evidence="4">Required for respiratory growth protein 9, mitochondrial</fullName>
    </recommendedName>
</protein>
<gene>
    <name evidence="7" type="ORF">BDV96DRAFT_475182</name>
</gene>